<keyword evidence="5" id="KW-1185">Reference proteome</keyword>
<dbReference type="InterPro" id="IPR001647">
    <property type="entry name" value="HTH_TetR"/>
</dbReference>
<feature type="DNA-binding region" description="H-T-H motif" evidence="2">
    <location>
        <begin position="24"/>
        <end position="43"/>
    </location>
</feature>
<evidence type="ECO:0000313" key="4">
    <source>
        <dbReference type="EMBL" id="GAA0361549.1"/>
    </source>
</evidence>
<dbReference type="RefSeq" id="WP_343845650.1">
    <property type="nucleotide sequence ID" value="NZ_BAAAEI010000015.1"/>
</dbReference>
<organism evidence="4 5">
    <name type="scientific">Bowmanella denitrificans</name>
    <dbReference type="NCBI Taxonomy" id="366582"/>
    <lineage>
        <taxon>Bacteria</taxon>
        <taxon>Pseudomonadati</taxon>
        <taxon>Pseudomonadota</taxon>
        <taxon>Gammaproteobacteria</taxon>
        <taxon>Alteromonadales</taxon>
        <taxon>Alteromonadaceae</taxon>
        <taxon>Bowmanella</taxon>
    </lineage>
</organism>
<comment type="caution">
    <text evidence="4">The sequence shown here is derived from an EMBL/GenBank/DDBJ whole genome shotgun (WGS) entry which is preliminary data.</text>
</comment>
<gene>
    <name evidence="4" type="ORF">GCM10009092_27360</name>
</gene>
<protein>
    <submittedName>
        <fullName evidence="4">TetR/AcrR family transcriptional regulator</fullName>
    </submittedName>
</protein>
<evidence type="ECO:0000256" key="2">
    <source>
        <dbReference type="PROSITE-ProRule" id="PRU00335"/>
    </source>
</evidence>
<evidence type="ECO:0000256" key="1">
    <source>
        <dbReference type="ARBA" id="ARBA00023125"/>
    </source>
</evidence>
<dbReference type="Pfam" id="PF00440">
    <property type="entry name" value="TetR_N"/>
    <property type="match status" value="1"/>
</dbReference>
<feature type="domain" description="HTH tetR-type" evidence="3">
    <location>
        <begin position="1"/>
        <end position="61"/>
    </location>
</feature>
<reference evidence="4 5" key="1">
    <citation type="journal article" date="2019" name="Int. J. Syst. Evol. Microbiol.">
        <title>The Global Catalogue of Microorganisms (GCM) 10K type strain sequencing project: providing services to taxonomists for standard genome sequencing and annotation.</title>
        <authorList>
            <consortium name="The Broad Institute Genomics Platform"/>
            <consortium name="The Broad Institute Genome Sequencing Center for Infectious Disease"/>
            <person name="Wu L."/>
            <person name="Ma J."/>
        </authorList>
    </citation>
    <scope>NUCLEOTIDE SEQUENCE [LARGE SCALE GENOMIC DNA]</scope>
    <source>
        <strain evidence="4 5">JCM 13378</strain>
    </source>
</reference>
<proteinExistence type="predicted"/>
<dbReference type="EMBL" id="BAAAEI010000015">
    <property type="protein sequence ID" value="GAA0361549.1"/>
    <property type="molecule type" value="Genomic_DNA"/>
</dbReference>
<accession>A0ABN0XDN2</accession>
<evidence type="ECO:0000313" key="5">
    <source>
        <dbReference type="Proteomes" id="UP001501757"/>
    </source>
</evidence>
<dbReference type="Proteomes" id="UP001501757">
    <property type="component" value="Unassembled WGS sequence"/>
</dbReference>
<dbReference type="SUPFAM" id="SSF46689">
    <property type="entry name" value="Homeodomain-like"/>
    <property type="match status" value="1"/>
</dbReference>
<dbReference type="Gene3D" id="1.10.357.10">
    <property type="entry name" value="Tetracycline Repressor, domain 2"/>
    <property type="match status" value="1"/>
</dbReference>
<keyword evidence="1 2" id="KW-0238">DNA-binding</keyword>
<evidence type="ECO:0000259" key="3">
    <source>
        <dbReference type="PROSITE" id="PS50977"/>
    </source>
</evidence>
<dbReference type="PROSITE" id="PS50977">
    <property type="entry name" value="HTH_TETR_2"/>
    <property type="match status" value="1"/>
</dbReference>
<dbReference type="InterPro" id="IPR009057">
    <property type="entry name" value="Homeodomain-like_sf"/>
</dbReference>
<name>A0ABN0XDN2_9ALTE</name>
<sequence length="187" mass="21654">MSQRDAILDNALQLAEQLGWSRLNLAQVAATMTHSVAEVYRYFRDKDALAEAWFERADLAMLQSGKAADWANTDASIRLEQTIWAWLSALAPHRRLTRQMLYYKLEPGHLHLQLAGLLRISRTVQWIRDVAGLQAKDLRRTAQELFLSKIFVSTFVNWLWDESAGQRRSRHFLHGQLKLGNKLGLWR</sequence>